<evidence type="ECO:0000313" key="2">
    <source>
        <dbReference type="EMBL" id="KAF2669125.1"/>
    </source>
</evidence>
<organism evidence="2 3">
    <name type="scientific">Microthyrium microscopicum</name>
    <dbReference type="NCBI Taxonomy" id="703497"/>
    <lineage>
        <taxon>Eukaryota</taxon>
        <taxon>Fungi</taxon>
        <taxon>Dikarya</taxon>
        <taxon>Ascomycota</taxon>
        <taxon>Pezizomycotina</taxon>
        <taxon>Dothideomycetes</taxon>
        <taxon>Dothideomycetes incertae sedis</taxon>
        <taxon>Microthyriales</taxon>
        <taxon>Microthyriaceae</taxon>
        <taxon>Microthyrium</taxon>
    </lineage>
</organism>
<dbReference type="EMBL" id="MU004235">
    <property type="protein sequence ID" value="KAF2669125.1"/>
    <property type="molecule type" value="Genomic_DNA"/>
</dbReference>
<evidence type="ECO:0000313" key="3">
    <source>
        <dbReference type="Proteomes" id="UP000799302"/>
    </source>
</evidence>
<evidence type="ECO:0000256" key="1">
    <source>
        <dbReference type="SAM" id="MobiDB-lite"/>
    </source>
</evidence>
<name>A0A6A6UA41_9PEZI</name>
<feature type="region of interest" description="Disordered" evidence="1">
    <location>
        <begin position="21"/>
        <end position="47"/>
    </location>
</feature>
<dbReference type="AlphaFoldDB" id="A0A6A6UA41"/>
<gene>
    <name evidence="2" type="ORF">BT63DRAFT_424835</name>
</gene>
<dbReference type="Proteomes" id="UP000799302">
    <property type="component" value="Unassembled WGS sequence"/>
</dbReference>
<accession>A0A6A6UA41</accession>
<proteinExistence type="predicted"/>
<reference evidence="2" key="1">
    <citation type="journal article" date="2020" name="Stud. Mycol.">
        <title>101 Dothideomycetes genomes: a test case for predicting lifestyles and emergence of pathogens.</title>
        <authorList>
            <person name="Haridas S."/>
            <person name="Albert R."/>
            <person name="Binder M."/>
            <person name="Bloem J."/>
            <person name="Labutti K."/>
            <person name="Salamov A."/>
            <person name="Andreopoulos B."/>
            <person name="Baker S."/>
            <person name="Barry K."/>
            <person name="Bills G."/>
            <person name="Bluhm B."/>
            <person name="Cannon C."/>
            <person name="Castanera R."/>
            <person name="Culley D."/>
            <person name="Daum C."/>
            <person name="Ezra D."/>
            <person name="Gonzalez J."/>
            <person name="Henrissat B."/>
            <person name="Kuo A."/>
            <person name="Liang C."/>
            <person name="Lipzen A."/>
            <person name="Lutzoni F."/>
            <person name="Magnuson J."/>
            <person name="Mondo S."/>
            <person name="Nolan M."/>
            <person name="Ohm R."/>
            <person name="Pangilinan J."/>
            <person name="Park H.-J."/>
            <person name="Ramirez L."/>
            <person name="Alfaro M."/>
            <person name="Sun H."/>
            <person name="Tritt A."/>
            <person name="Yoshinaga Y."/>
            <person name="Zwiers L.-H."/>
            <person name="Turgeon B."/>
            <person name="Goodwin S."/>
            <person name="Spatafora J."/>
            <person name="Crous P."/>
            <person name="Grigoriev I."/>
        </authorList>
    </citation>
    <scope>NUCLEOTIDE SEQUENCE</scope>
    <source>
        <strain evidence="2">CBS 115976</strain>
    </source>
</reference>
<sequence length="180" mass="20929">MRLPRTKSFKDYKDQHDRFLDQSDFQPSHPHSQLFPKPPVRNYPNATQQSPVTSIMRPIFFPRAFTISSSIPRVFTPLMAKTLQRNHQIFTIQPPNMRTRHAAISQPQQRSPNWLGMRLLQESQAVGPGGFLNAAMVVNMARNERNAENMKIFGARLDGWRLRFRRAEGRKLMMDADNRV</sequence>
<protein>
    <submittedName>
        <fullName evidence="2">Uncharacterized protein</fullName>
    </submittedName>
</protein>
<keyword evidence="3" id="KW-1185">Reference proteome</keyword>